<comment type="caution">
    <text evidence="1">The sequence shown here is derived from an EMBL/GenBank/DDBJ whole genome shotgun (WGS) entry which is preliminary data.</text>
</comment>
<accession>A0AAD7LIL2</accession>
<gene>
    <name evidence="1" type="ORF">O6P43_019496</name>
</gene>
<dbReference type="AlphaFoldDB" id="A0AAD7LIL2"/>
<dbReference type="EMBL" id="JARAOO010000008">
    <property type="protein sequence ID" value="KAJ7958839.1"/>
    <property type="molecule type" value="Genomic_DNA"/>
</dbReference>
<proteinExistence type="predicted"/>
<dbReference type="KEGG" id="qsa:O6P43_019496"/>
<reference evidence="1" key="1">
    <citation type="journal article" date="2023" name="Science">
        <title>Elucidation of the pathway for biosynthesis of saponin adjuvants from the soapbark tree.</title>
        <authorList>
            <person name="Reed J."/>
            <person name="Orme A."/>
            <person name="El-Demerdash A."/>
            <person name="Owen C."/>
            <person name="Martin L.B.B."/>
            <person name="Misra R.C."/>
            <person name="Kikuchi S."/>
            <person name="Rejzek M."/>
            <person name="Martin A.C."/>
            <person name="Harkess A."/>
            <person name="Leebens-Mack J."/>
            <person name="Louveau T."/>
            <person name="Stephenson M.J."/>
            <person name="Osbourn A."/>
        </authorList>
    </citation>
    <scope>NUCLEOTIDE SEQUENCE</scope>
    <source>
        <strain evidence="1">S10</strain>
    </source>
</reference>
<organism evidence="1 2">
    <name type="scientific">Quillaja saponaria</name>
    <name type="common">Soap bark tree</name>
    <dbReference type="NCBI Taxonomy" id="32244"/>
    <lineage>
        <taxon>Eukaryota</taxon>
        <taxon>Viridiplantae</taxon>
        <taxon>Streptophyta</taxon>
        <taxon>Embryophyta</taxon>
        <taxon>Tracheophyta</taxon>
        <taxon>Spermatophyta</taxon>
        <taxon>Magnoliopsida</taxon>
        <taxon>eudicotyledons</taxon>
        <taxon>Gunneridae</taxon>
        <taxon>Pentapetalae</taxon>
        <taxon>rosids</taxon>
        <taxon>fabids</taxon>
        <taxon>Fabales</taxon>
        <taxon>Quillajaceae</taxon>
        <taxon>Quillaja</taxon>
    </lineage>
</organism>
<evidence type="ECO:0000313" key="1">
    <source>
        <dbReference type="EMBL" id="KAJ7958839.1"/>
    </source>
</evidence>
<sequence>MWSQKILPGKTHLVLRWPADIQKVEIDEAGSEEGGAGDGNKDELFGWGGDYDSHLVSMGRLLECQEGLWFLSS</sequence>
<protein>
    <submittedName>
        <fullName evidence="1">Uncharacterized protein</fullName>
    </submittedName>
</protein>
<keyword evidence="2" id="KW-1185">Reference proteome</keyword>
<dbReference type="Proteomes" id="UP001163823">
    <property type="component" value="Chromosome 8"/>
</dbReference>
<evidence type="ECO:0000313" key="2">
    <source>
        <dbReference type="Proteomes" id="UP001163823"/>
    </source>
</evidence>
<name>A0AAD7LIL2_QUISA</name>